<evidence type="ECO:0000256" key="2">
    <source>
        <dbReference type="ARBA" id="ARBA00022694"/>
    </source>
</evidence>
<keyword evidence="3" id="KW-0540">Nuclease</keyword>
<reference evidence="9 10" key="1">
    <citation type="journal article" date="2017" name="Genome Biol.">
        <title>New reference genome sequences of hot pepper reveal the massive evolution of plant disease-resistance genes by retroduplication.</title>
        <authorList>
            <person name="Kim S."/>
            <person name="Park J."/>
            <person name="Yeom S.I."/>
            <person name="Kim Y.M."/>
            <person name="Seo E."/>
            <person name="Kim K.T."/>
            <person name="Kim M.S."/>
            <person name="Lee J.M."/>
            <person name="Cheong K."/>
            <person name="Shin H.S."/>
            <person name="Kim S.B."/>
            <person name="Han K."/>
            <person name="Lee J."/>
            <person name="Park M."/>
            <person name="Lee H.A."/>
            <person name="Lee H.Y."/>
            <person name="Lee Y."/>
            <person name="Oh S."/>
            <person name="Lee J.H."/>
            <person name="Choi E."/>
            <person name="Choi E."/>
            <person name="Lee S.E."/>
            <person name="Jeon J."/>
            <person name="Kim H."/>
            <person name="Choi G."/>
            <person name="Song H."/>
            <person name="Lee J."/>
            <person name="Lee S.C."/>
            <person name="Kwon J.K."/>
            <person name="Lee H.Y."/>
            <person name="Koo N."/>
            <person name="Hong Y."/>
            <person name="Kim R.W."/>
            <person name="Kang W.H."/>
            <person name="Huh J.H."/>
            <person name="Kang B.C."/>
            <person name="Yang T.J."/>
            <person name="Lee Y.H."/>
            <person name="Bennetzen J.L."/>
            <person name="Choi D."/>
        </authorList>
    </citation>
    <scope>NUCLEOTIDE SEQUENCE [LARGE SCALE GENOMIC DNA]</scope>
    <source>
        <strain evidence="10">cv. PBC81</strain>
    </source>
</reference>
<dbReference type="Gene3D" id="1.25.10.10">
    <property type="entry name" value="Leucine-rich Repeat Variant"/>
    <property type="match status" value="1"/>
</dbReference>
<keyword evidence="10" id="KW-1185">Reference proteome</keyword>
<dbReference type="GO" id="GO:0005739">
    <property type="term" value="C:mitochondrion"/>
    <property type="evidence" value="ECO:0007669"/>
    <property type="project" value="TreeGrafter"/>
</dbReference>
<evidence type="ECO:0000256" key="1">
    <source>
        <dbReference type="ARBA" id="ARBA00001947"/>
    </source>
</evidence>
<dbReference type="Pfam" id="PF03810">
    <property type="entry name" value="IBN_N"/>
    <property type="match status" value="1"/>
</dbReference>
<dbReference type="InterPro" id="IPR011989">
    <property type="entry name" value="ARM-like"/>
</dbReference>
<evidence type="ECO:0000256" key="6">
    <source>
        <dbReference type="ARBA" id="ARBA00022801"/>
    </source>
</evidence>
<dbReference type="GO" id="GO:1990180">
    <property type="term" value="P:mitochondrial tRNA 3'-end processing"/>
    <property type="evidence" value="ECO:0007669"/>
    <property type="project" value="TreeGrafter"/>
</dbReference>
<dbReference type="PANTHER" id="PTHR12553:SF66">
    <property type="entry name" value="RIBONUCLEASE Z"/>
    <property type="match status" value="1"/>
</dbReference>
<dbReference type="GO" id="GO:0046872">
    <property type="term" value="F:metal ion binding"/>
    <property type="evidence" value="ECO:0007669"/>
    <property type="project" value="UniProtKB-KW"/>
</dbReference>
<comment type="caution">
    <text evidence="9">The sequence shown here is derived from an EMBL/GenBank/DDBJ whole genome shotgun (WGS) entry which is preliminary data.</text>
</comment>
<dbReference type="InterPro" id="IPR001494">
    <property type="entry name" value="Importin-beta_N"/>
</dbReference>
<evidence type="ECO:0000313" key="10">
    <source>
        <dbReference type="Proteomes" id="UP000224567"/>
    </source>
</evidence>
<evidence type="ECO:0000256" key="7">
    <source>
        <dbReference type="ARBA" id="ARBA00022833"/>
    </source>
</evidence>
<evidence type="ECO:0000256" key="4">
    <source>
        <dbReference type="ARBA" id="ARBA00022723"/>
    </source>
</evidence>
<dbReference type="AlphaFoldDB" id="A0A2G2VYL7"/>
<evidence type="ECO:0000256" key="5">
    <source>
        <dbReference type="ARBA" id="ARBA00022759"/>
    </source>
</evidence>
<evidence type="ECO:0000259" key="8">
    <source>
        <dbReference type="Pfam" id="PF03810"/>
    </source>
</evidence>
<proteinExistence type="predicted"/>
<dbReference type="GO" id="GO:0031267">
    <property type="term" value="F:small GTPase binding"/>
    <property type="evidence" value="ECO:0007669"/>
    <property type="project" value="InterPro"/>
</dbReference>
<dbReference type="Proteomes" id="UP000224567">
    <property type="component" value="Unassembled WGS sequence"/>
</dbReference>
<dbReference type="EMBL" id="MLFT02000009">
    <property type="protein sequence ID" value="PHT38087.1"/>
    <property type="molecule type" value="Genomic_DNA"/>
</dbReference>
<dbReference type="GO" id="GO:0042781">
    <property type="term" value="F:3'-tRNA processing endoribonuclease activity"/>
    <property type="evidence" value="ECO:0007669"/>
    <property type="project" value="InterPro"/>
</dbReference>
<gene>
    <name evidence="9" type="ORF">CQW23_21660</name>
</gene>
<dbReference type="GO" id="GO:0006886">
    <property type="term" value="P:intracellular protein transport"/>
    <property type="evidence" value="ECO:0007669"/>
    <property type="project" value="InterPro"/>
</dbReference>
<keyword evidence="5" id="KW-0255">Endonuclease</keyword>
<protein>
    <recommendedName>
        <fullName evidence="8">Importin N-terminal domain-containing protein</fullName>
    </recommendedName>
</protein>
<keyword evidence="2" id="KW-0819">tRNA processing</keyword>
<evidence type="ECO:0000256" key="3">
    <source>
        <dbReference type="ARBA" id="ARBA00022722"/>
    </source>
</evidence>
<dbReference type="InterPro" id="IPR047151">
    <property type="entry name" value="RNZ2-like"/>
</dbReference>
<sequence length="469" mass="52051">MGDKFGSYSFINVSSGNEVPRWFSNKSEQRLLTLDSLPNVKTAGSGADLEEVDSGDSIFDFDGDDEYKESTRVEIEELFERSWLKTWNNASAGKSVDIRQAAGLLLKYNLRAAFQNMPPANQQCIKLELLPSLGAADRHIRFQTHEGLYLGSSWNMLLPLIYVMLCIDYGPCVSGVDNSIVTARDERDLISCLVSGTMLQLLEMTLDLIEKQEQMISVRKGKARSSRNMSNFIPLELWNDIEHFAPPFCRYGNMTEESASPLTSTIRGLLDCKVDHICLTHVCSETAGGLPGITKVLSAGKTFVPHVVMKNKNIVPQSASALVLSLHAEELRADGKFKAVSISAILLSLIHLDGSHFGPNDISIVDNVIDPPIPGPIVLIVYCPTKTHAQELLSSQALEAYYLDSQSNSPETTKVVNCIIHKSCYVINSPVYEKWMRKFDSAQHIMARNPRSITPLNAYFRSFHIKTGS</sequence>
<evidence type="ECO:0000313" key="9">
    <source>
        <dbReference type="EMBL" id="PHT38087.1"/>
    </source>
</evidence>
<dbReference type="PANTHER" id="PTHR12553">
    <property type="entry name" value="ZINC PHOSPHODIESTERASE ELAC PROTEIN 2"/>
    <property type="match status" value="1"/>
</dbReference>
<keyword evidence="4" id="KW-0479">Metal-binding</keyword>
<keyword evidence="7" id="KW-0862">Zinc</keyword>
<accession>A0A2G2VYL7</accession>
<organism evidence="9 10">
    <name type="scientific">Capsicum baccatum</name>
    <name type="common">Peruvian pepper</name>
    <dbReference type="NCBI Taxonomy" id="33114"/>
    <lineage>
        <taxon>Eukaryota</taxon>
        <taxon>Viridiplantae</taxon>
        <taxon>Streptophyta</taxon>
        <taxon>Embryophyta</taxon>
        <taxon>Tracheophyta</taxon>
        <taxon>Spermatophyta</taxon>
        <taxon>Magnoliopsida</taxon>
        <taxon>eudicotyledons</taxon>
        <taxon>Gunneridae</taxon>
        <taxon>Pentapetalae</taxon>
        <taxon>asterids</taxon>
        <taxon>lamiids</taxon>
        <taxon>Solanales</taxon>
        <taxon>Solanaceae</taxon>
        <taxon>Solanoideae</taxon>
        <taxon>Capsiceae</taxon>
        <taxon>Capsicum</taxon>
    </lineage>
</organism>
<dbReference type="STRING" id="33114.A0A2G2VYL7"/>
<reference evidence="10" key="2">
    <citation type="journal article" date="2017" name="J. Anim. Genet.">
        <title>Multiple reference genome sequences of hot pepper reveal the massive evolution of plant disease resistance genes by retroduplication.</title>
        <authorList>
            <person name="Kim S."/>
            <person name="Park J."/>
            <person name="Yeom S.-I."/>
            <person name="Kim Y.-M."/>
            <person name="Seo E."/>
            <person name="Kim K.-T."/>
            <person name="Kim M.-S."/>
            <person name="Lee J.M."/>
            <person name="Cheong K."/>
            <person name="Shin H.-S."/>
            <person name="Kim S.-B."/>
            <person name="Han K."/>
            <person name="Lee J."/>
            <person name="Park M."/>
            <person name="Lee H.-A."/>
            <person name="Lee H.-Y."/>
            <person name="Lee Y."/>
            <person name="Oh S."/>
            <person name="Lee J.H."/>
            <person name="Choi E."/>
            <person name="Choi E."/>
            <person name="Lee S.E."/>
            <person name="Jeon J."/>
            <person name="Kim H."/>
            <person name="Choi G."/>
            <person name="Song H."/>
            <person name="Lee J."/>
            <person name="Lee S.-C."/>
            <person name="Kwon J.-K."/>
            <person name="Lee H.-Y."/>
            <person name="Koo N."/>
            <person name="Hong Y."/>
            <person name="Kim R.W."/>
            <person name="Kang W.-H."/>
            <person name="Huh J.H."/>
            <person name="Kang B.-C."/>
            <person name="Yang T.-J."/>
            <person name="Lee Y.-H."/>
            <person name="Bennetzen J.L."/>
            <person name="Choi D."/>
        </authorList>
    </citation>
    <scope>NUCLEOTIDE SEQUENCE [LARGE SCALE GENOMIC DNA]</scope>
    <source>
        <strain evidence="10">cv. PBC81</strain>
    </source>
</reference>
<feature type="domain" description="Importin N-terminal" evidence="8">
    <location>
        <begin position="80"/>
        <end position="134"/>
    </location>
</feature>
<dbReference type="OrthoDB" id="527344at2759"/>
<comment type="cofactor">
    <cofactor evidence="1">
        <name>Zn(2+)</name>
        <dbReference type="ChEBI" id="CHEBI:29105"/>
    </cofactor>
</comment>
<name>A0A2G2VYL7_CAPBA</name>
<keyword evidence="6" id="KW-0378">Hydrolase</keyword>